<dbReference type="InterPro" id="IPR036397">
    <property type="entry name" value="RNaseH_sf"/>
</dbReference>
<evidence type="ECO:0000313" key="1">
    <source>
        <dbReference type="EMBL" id="KAG2197768.1"/>
    </source>
</evidence>
<dbReference type="OrthoDB" id="1391874at2759"/>
<feature type="non-terminal residue" evidence="1">
    <location>
        <position position="1"/>
    </location>
</feature>
<dbReference type="Gene3D" id="3.30.420.10">
    <property type="entry name" value="Ribonuclease H-like superfamily/Ribonuclease H"/>
    <property type="match status" value="1"/>
</dbReference>
<dbReference type="Proteomes" id="UP000650833">
    <property type="component" value="Unassembled WGS sequence"/>
</dbReference>
<accession>A0A8H7UZG6</accession>
<reference evidence="1" key="1">
    <citation type="submission" date="2020-12" db="EMBL/GenBank/DDBJ databases">
        <title>Metabolic potential, ecology and presence of endohyphal bacteria is reflected in genomic diversity of Mucoromycotina.</title>
        <authorList>
            <person name="Muszewska A."/>
            <person name="Okrasinska A."/>
            <person name="Steczkiewicz K."/>
            <person name="Drgas O."/>
            <person name="Orlowska M."/>
            <person name="Perlinska-Lenart U."/>
            <person name="Aleksandrzak-Piekarczyk T."/>
            <person name="Szatraj K."/>
            <person name="Zielenkiewicz U."/>
            <person name="Pilsyk S."/>
            <person name="Malc E."/>
            <person name="Mieczkowski P."/>
            <person name="Kruszewska J.S."/>
            <person name="Biernat P."/>
            <person name="Pawlowska J."/>
        </authorList>
    </citation>
    <scope>NUCLEOTIDE SEQUENCE</scope>
    <source>
        <strain evidence="1">CBS 226.32</strain>
    </source>
</reference>
<protein>
    <submittedName>
        <fullName evidence="1">Uncharacterized protein</fullName>
    </submittedName>
</protein>
<organism evidence="1 2">
    <name type="scientific">Mucor plumbeus</name>
    <dbReference type="NCBI Taxonomy" id="97098"/>
    <lineage>
        <taxon>Eukaryota</taxon>
        <taxon>Fungi</taxon>
        <taxon>Fungi incertae sedis</taxon>
        <taxon>Mucoromycota</taxon>
        <taxon>Mucoromycotina</taxon>
        <taxon>Mucoromycetes</taxon>
        <taxon>Mucorales</taxon>
        <taxon>Mucorineae</taxon>
        <taxon>Mucoraceae</taxon>
        <taxon>Mucor</taxon>
    </lineage>
</organism>
<evidence type="ECO:0000313" key="2">
    <source>
        <dbReference type="Proteomes" id="UP000650833"/>
    </source>
</evidence>
<comment type="caution">
    <text evidence="1">The sequence shown here is derived from an EMBL/GenBank/DDBJ whole genome shotgun (WGS) entry which is preliminary data.</text>
</comment>
<keyword evidence="2" id="KW-1185">Reference proteome</keyword>
<name>A0A8H7UZG6_9FUNG</name>
<dbReference type="AlphaFoldDB" id="A0A8H7UZG6"/>
<sequence>MPKVSTKATTGKYSCEKEGCSLTFDKVKQRTNHYRNHHKCYYNVNAAFQDLQENVNVQNSKDMPESNQDQQEHPLFFNVSLSDSQGFTKSKLFSLVFQDIIDTYAIPREAAREITRLFESMLQDNLNSNNVPWKKHHVIFLKYEICKNGCMLFPKDDLSVLVCKNEKCKEPRFTSDMKIRREMTIVSIGQQMSMMSSNRKTRDLMKYRSQYQSKPSVYEEYFDGQSYKDLQAAGHLLHEENVALALFLDGFTCTKSSASSKLHIIHFINLNIPSYLRYQENFTFQVAIIPDELRQLATRGMIVAVDGKEVCRSKVHLVLATGDLPATQEPFTIITLLIFFFNMTRTLPYDVQDSIKTLLLRDILLCSIKKIYPTFDMANLSMYRREFLEGAQASTGGRSSKVSTATQYLNGLRGAQEYLRSTNISMLFSGAEKLHNGMGFKAKRKNKTNFVSAANKKLRLAWTRKHKQLTVPDWRKCVFSGKTRVNIGGSDSESFYWPDVPGTNRPHKVRSQVQGSGDGVMLWGCISGDGPGY</sequence>
<gene>
    <name evidence="1" type="ORF">INT46_000693</name>
</gene>
<proteinExistence type="predicted"/>
<dbReference type="GO" id="GO:0003676">
    <property type="term" value="F:nucleic acid binding"/>
    <property type="evidence" value="ECO:0007669"/>
    <property type="project" value="InterPro"/>
</dbReference>
<dbReference type="EMBL" id="JAEPRC010000418">
    <property type="protein sequence ID" value="KAG2197768.1"/>
    <property type="molecule type" value="Genomic_DNA"/>
</dbReference>